<evidence type="ECO:0000256" key="5">
    <source>
        <dbReference type="ARBA" id="ARBA00022679"/>
    </source>
</evidence>
<keyword evidence="13" id="KW-1185">Reference proteome</keyword>
<comment type="caution">
    <text evidence="12">The sequence shown here is derived from an EMBL/GenBank/DDBJ whole genome shotgun (WGS) entry which is preliminary data.</text>
</comment>
<feature type="transmembrane region" description="Helical" evidence="10">
    <location>
        <begin position="170"/>
        <end position="191"/>
    </location>
</feature>
<comment type="subcellular location">
    <subcellularLocation>
        <location evidence="2">Membrane</location>
    </subcellularLocation>
</comment>
<evidence type="ECO:0000256" key="10">
    <source>
        <dbReference type="SAM" id="Phobius"/>
    </source>
</evidence>
<evidence type="ECO:0000256" key="2">
    <source>
        <dbReference type="ARBA" id="ARBA00004370"/>
    </source>
</evidence>
<dbReference type="GO" id="GO:0000155">
    <property type="term" value="F:phosphorelay sensor kinase activity"/>
    <property type="evidence" value="ECO:0007669"/>
    <property type="project" value="InterPro"/>
</dbReference>
<dbReference type="InterPro" id="IPR003661">
    <property type="entry name" value="HisK_dim/P_dom"/>
</dbReference>
<dbReference type="AlphaFoldDB" id="A0A9W4VNH6"/>
<dbReference type="InterPro" id="IPR004358">
    <property type="entry name" value="Sig_transdc_His_kin-like_C"/>
</dbReference>
<dbReference type="Pfam" id="PF02518">
    <property type="entry name" value="HATPase_c"/>
    <property type="match status" value="1"/>
</dbReference>
<evidence type="ECO:0000256" key="1">
    <source>
        <dbReference type="ARBA" id="ARBA00000085"/>
    </source>
</evidence>
<evidence type="ECO:0000256" key="7">
    <source>
        <dbReference type="ARBA" id="ARBA00022777"/>
    </source>
</evidence>
<dbReference type="Proteomes" id="UP001152467">
    <property type="component" value="Unassembled WGS sequence"/>
</dbReference>
<dbReference type="PANTHER" id="PTHR45436">
    <property type="entry name" value="SENSOR HISTIDINE KINASE YKOH"/>
    <property type="match status" value="1"/>
</dbReference>
<dbReference type="InterPro" id="IPR005467">
    <property type="entry name" value="His_kinase_dom"/>
</dbReference>
<evidence type="ECO:0000256" key="4">
    <source>
        <dbReference type="ARBA" id="ARBA00022553"/>
    </source>
</evidence>
<dbReference type="EC" id="2.7.13.3" evidence="3"/>
<evidence type="ECO:0000256" key="3">
    <source>
        <dbReference type="ARBA" id="ARBA00012438"/>
    </source>
</evidence>
<name>A0A9W4VNH6_9GAMM</name>
<keyword evidence="5 12" id="KW-0808">Transferase</keyword>
<dbReference type="InterPro" id="IPR050428">
    <property type="entry name" value="TCS_sensor_his_kinase"/>
</dbReference>
<dbReference type="Gene3D" id="3.30.565.10">
    <property type="entry name" value="Histidine kinase-like ATPase, C-terminal domain"/>
    <property type="match status" value="1"/>
</dbReference>
<sequence>MVKTAQISLKIRQGFILVFVLLVALPALFFSIGRAYHASLVEATEKTLEAHLYSLISEVEFLEDGLEMPRTILAPELNRINSDTFALIYQGQELIWYSESAINLSFSPIFDDDEAGAADFKLISYSGREFWQLSLTVILGNADYSQQAKFVLLKDNKALIKLMSGFRNTLISWTMIMGVIIAALMAIGFIWNARPLQRLDKEIKAIEAGKIEKITGLYPKELVTIKSDLNLLLDSQKRQKERYRASLSDLAHALKTPLAVLKSSELAKDHDAQEQLDRINAMIEHQLKRAATGASDTWKKQTIIKPILNSILNAMKKVYHGKEIIFNSQCDDKLAFLGDKTDLMEILGNLIDNACKACDTQVEINVRFDKHNTLQFKIEDDGPGIPEHQRSELLKRGSRLDTYEAGHGVGMAIVSDLVNSYHGNIEIGSSKFAGAKFLIEFNYDKN</sequence>
<evidence type="ECO:0000256" key="9">
    <source>
        <dbReference type="ARBA" id="ARBA00023136"/>
    </source>
</evidence>
<gene>
    <name evidence="12" type="primary">sasA_5</name>
    <name evidence="12" type="ORF">PSECIP111854_00868</name>
</gene>
<protein>
    <recommendedName>
        <fullName evidence="3">histidine kinase</fullName>
        <ecNumber evidence="3">2.7.13.3</ecNumber>
    </recommendedName>
</protein>
<proteinExistence type="predicted"/>
<organism evidence="12 13">
    <name type="scientific">Pseudoalteromonas holothuriae</name>
    <dbReference type="NCBI Taxonomy" id="2963714"/>
    <lineage>
        <taxon>Bacteria</taxon>
        <taxon>Pseudomonadati</taxon>
        <taxon>Pseudomonadota</taxon>
        <taxon>Gammaproteobacteria</taxon>
        <taxon>Alteromonadales</taxon>
        <taxon>Pseudoalteromonadaceae</taxon>
        <taxon>Pseudoalteromonas</taxon>
    </lineage>
</organism>
<keyword evidence="8 10" id="KW-1133">Transmembrane helix</keyword>
<reference evidence="12" key="1">
    <citation type="submission" date="2022-07" db="EMBL/GenBank/DDBJ databases">
        <authorList>
            <person name="Criscuolo A."/>
        </authorList>
    </citation>
    <scope>NUCLEOTIDE SEQUENCE</scope>
    <source>
        <strain evidence="12">CIP111854</strain>
    </source>
</reference>
<dbReference type="InterPro" id="IPR036890">
    <property type="entry name" value="HATPase_C_sf"/>
</dbReference>
<keyword evidence="7" id="KW-0418">Kinase</keyword>
<evidence type="ECO:0000256" key="8">
    <source>
        <dbReference type="ARBA" id="ARBA00022989"/>
    </source>
</evidence>
<dbReference type="PROSITE" id="PS50109">
    <property type="entry name" value="HIS_KIN"/>
    <property type="match status" value="1"/>
</dbReference>
<dbReference type="SMART" id="SM00387">
    <property type="entry name" value="HATPase_c"/>
    <property type="match status" value="1"/>
</dbReference>
<dbReference type="PRINTS" id="PR00344">
    <property type="entry name" value="BCTRLSENSOR"/>
</dbReference>
<evidence type="ECO:0000259" key="11">
    <source>
        <dbReference type="PROSITE" id="PS50109"/>
    </source>
</evidence>
<dbReference type="PANTHER" id="PTHR45436:SF4">
    <property type="entry name" value="SENSOR PROTEIN PHOQ"/>
    <property type="match status" value="1"/>
</dbReference>
<dbReference type="CDD" id="cd00082">
    <property type="entry name" value="HisKA"/>
    <property type="match status" value="1"/>
</dbReference>
<comment type="catalytic activity">
    <reaction evidence="1">
        <text>ATP + protein L-histidine = ADP + protein N-phospho-L-histidine.</text>
        <dbReference type="EC" id="2.7.13.3"/>
    </reaction>
</comment>
<keyword evidence="9 10" id="KW-0472">Membrane</keyword>
<accession>A0A9W4VNH6</accession>
<dbReference type="SUPFAM" id="SSF55874">
    <property type="entry name" value="ATPase domain of HSP90 chaperone/DNA topoisomerase II/histidine kinase"/>
    <property type="match status" value="1"/>
</dbReference>
<keyword evidence="4" id="KW-0597">Phosphoprotein</keyword>
<feature type="domain" description="Histidine kinase" evidence="11">
    <location>
        <begin position="249"/>
        <end position="445"/>
    </location>
</feature>
<evidence type="ECO:0000256" key="6">
    <source>
        <dbReference type="ARBA" id="ARBA00022692"/>
    </source>
</evidence>
<evidence type="ECO:0000313" key="12">
    <source>
        <dbReference type="EMBL" id="CAH9051947.1"/>
    </source>
</evidence>
<keyword evidence="6 10" id="KW-0812">Transmembrane</keyword>
<dbReference type="RefSeq" id="WP_261625838.1">
    <property type="nucleotide sequence ID" value="NZ_CAMAPC010000002.1"/>
</dbReference>
<dbReference type="GO" id="GO:0005524">
    <property type="term" value="F:ATP binding"/>
    <property type="evidence" value="ECO:0007669"/>
    <property type="project" value="UniProtKB-KW"/>
</dbReference>
<dbReference type="GO" id="GO:0005886">
    <property type="term" value="C:plasma membrane"/>
    <property type="evidence" value="ECO:0007669"/>
    <property type="project" value="TreeGrafter"/>
</dbReference>
<dbReference type="EMBL" id="CAMAPC010000002">
    <property type="protein sequence ID" value="CAH9051947.1"/>
    <property type="molecule type" value="Genomic_DNA"/>
</dbReference>
<dbReference type="Gene3D" id="1.10.287.130">
    <property type="match status" value="1"/>
</dbReference>
<dbReference type="InterPro" id="IPR003594">
    <property type="entry name" value="HATPase_dom"/>
</dbReference>
<evidence type="ECO:0000313" key="13">
    <source>
        <dbReference type="Proteomes" id="UP001152467"/>
    </source>
</evidence>